<keyword evidence="2" id="KW-1185">Reference proteome</keyword>
<organism evidence="2 3">
    <name type="scientific">Eublepharis macularius</name>
    <name type="common">Leopard gecko</name>
    <name type="synonym">Cyrtodactylus macularius</name>
    <dbReference type="NCBI Taxonomy" id="481883"/>
    <lineage>
        <taxon>Eukaryota</taxon>
        <taxon>Metazoa</taxon>
        <taxon>Chordata</taxon>
        <taxon>Craniata</taxon>
        <taxon>Vertebrata</taxon>
        <taxon>Euteleostomi</taxon>
        <taxon>Lepidosauria</taxon>
        <taxon>Squamata</taxon>
        <taxon>Bifurcata</taxon>
        <taxon>Gekkota</taxon>
        <taxon>Eublepharidae</taxon>
        <taxon>Eublepharinae</taxon>
        <taxon>Eublepharis</taxon>
    </lineage>
</organism>
<gene>
    <name evidence="3" type="primary">LOC129324318</name>
</gene>
<dbReference type="GeneID" id="129324318"/>
<name>A0AA97IXK5_EUBMA</name>
<proteinExistence type="predicted"/>
<dbReference type="Proteomes" id="UP001190640">
    <property type="component" value="Chromosome 2"/>
</dbReference>
<dbReference type="RefSeq" id="XP_054827482.1">
    <property type="nucleotide sequence ID" value="XM_054971507.1"/>
</dbReference>
<sequence>MEMARKREHFGLSYLEELTILKERENICKESRLEFLKFKQTANAQTNLNKPVCEVTPPDQAHQLVPYSLQSSQRPPLLLENTNLPVDWDTSKSLKRVDLSPDVTVMGHQTQRLETKQKKSHKKEDTMIDNHLAEDEKGPVAIASLIGTTKKVSMLKKPEPPPKPRSRKLVHAKSVFEKPLSPQQVVHDTEQPAQKMYSQHKIMANVGTSSDITEMECSSIMDSSSSEKLIKMSKEISKPSILKTLIELEEPYSKKISKVSNAKSISGSLQEARDMRRSKLSEKFSPKSRSQIQDSIQKFPSGVLPRSIDEIIASLQSTAPTPSDLRIKELLESVLGQDYNIKIESPVDVPVKPETKEEISIYSSQPQVTEREIQLSILEMPSKEAVSVKMEQLKMEPWVEELGSPAKRATLADSEQTQLDTSQRSRLESMSLPTEQEYIEVEEDTPKAKHHLGEEQKRPGSRLSQIYASITPPTMAQQPSAASLWSLTSHLAKVAECGHN</sequence>
<reference evidence="3" key="1">
    <citation type="submission" date="2025-08" db="UniProtKB">
        <authorList>
            <consortium name="RefSeq"/>
        </authorList>
    </citation>
    <scope>IDENTIFICATION</scope>
    <source>
        <tissue evidence="3">Blood</tissue>
    </source>
</reference>
<dbReference type="KEGG" id="emc:129324318"/>
<feature type="compositionally biased region" description="Polar residues" evidence="1">
    <location>
        <begin position="413"/>
        <end position="424"/>
    </location>
</feature>
<protein>
    <submittedName>
        <fullName evidence="3">Uncharacterized protein LOC129324318 isoform X1</fullName>
    </submittedName>
</protein>
<evidence type="ECO:0000256" key="1">
    <source>
        <dbReference type="SAM" id="MobiDB-lite"/>
    </source>
</evidence>
<feature type="region of interest" description="Disordered" evidence="1">
    <location>
        <begin position="405"/>
        <end position="434"/>
    </location>
</feature>
<accession>A0AA97IXK5</accession>
<evidence type="ECO:0000313" key="3">
    <source>
        <dbReference type="RefSeq" id="XP_054827482.1"/>
    </source>
</evidence>
<evidence type="ECO:0000313" key="2">
    <source>
        <dbReference type="Proteomes" id="UP001190640"/>
    </source>
</evidence>
<dbReference type="AlphaFoldDB" id="A0AA97IXK5"/>